<dbReference type="Pfam" id="PF00856">
    <property type="entry name" value="SET"/>
    <property type="match status" value="1"/>
</dbReference>
<dbReference type="GO" id="GO:0046976">
    <property type="term" value="F:histone H3K27 methyltransferase activity"/>
    <property type="evidence" value="ECO:0007669"/>
    <property type="project" value="TreeGrafter"/>
</dbReference>
<name>A0AAJ0GHY7_9PEZI</name>
<keyword evidence="6" id="KW-1185">Reference proteome</keyword>
<dbReference type="GO" id="GO:0003682">
    <property type="term" value="F:chromatin binding"/>
    <property type="evidence" value="ECO:0007669"/>
    <property type="project" value="TreeGrafter"/>
</dbReference>
<keyword evidence="2" id="KW-0804">Transcription</keyword>
<feature type="compositionally biased region" description="Polar residues" evidence="3">
    <location>
        <begin position="255"/>
        <end position="268"/>
    </location>
</feature>
<dbReference type="InterPro" id="IPR046341">
    <property type="entry name" value="SET_dom_sf"/>
</dbReference>
<dbReference type="AlphaFoldDB" id="A0AAJ0GHY7"/>
<feature type="compositionally biased region" description="Basic and acidic residues" evidence="3">
    <location>
        <begin position="147"/>
        <end position="173"/>
    </location>
</feature>
<evidence type="ECO:0000256" key="3">
    <source>
        <dbReference type="SAM" id="MobiDB-lite"/>
    </source>
</evidence>
<dbReference type="SUPFAM" id="SSF82199">
    <property type="entry name" value="SET domain"/>
    <property type="match status" value="1"/>
</dbReference>
<feature type="compositionally biased region" description="Basic and acidic residues" evidence="3">
    <location>
        <begin position="1121"/>
        <end position="1133"/>
    </location>
</feature>
<feature type="compositionally biased region" description="Low complexity" evidence="3">
    <location>
        <begin position="200"/>
        <end position="210"/>
    </location>
</feature>
<dbReference type="PANTHER" id="PTHR45747">
    <property type="entry name" value="HISTONE-LYSINE N-METHYLTRANSFERASE E(Z)"/>
    <property type="match status" value="1"/>
</dbReference>
<feature type="domain" description="SET" evidence="4">
    <location>
        <begin position="921"/>
        <end position="1039"/>
    </location>
</feature>
<feature type="compositionally biased region" description="Polar residues" evidence="3">
    <location>
        <begin position="361"/>
        <end position="380"/>
    </location>
</feature>
<dbReference type="SMART" id="SM00317">
    <property type="entry name" value="SET"/>
    <property type="match status" value="1"/>
</dbReference>
<evidence type="ECO:0000256" key="1">
    <source>
        <dbReference type="ARBA" id="ARBA00023015"/>
    </source>
</evidence>
<feature type="compositionally biased region" description="Basic and acidic residues" evidence="3">
    <location>
        <begin position="383"/>
        <end position="397"/>
    </location>
</feature>
<feature type="compositionally biased region" description="Basic and acidic residues" evidence="3">
    <location>
        <begin position="1"/>
        <end position="10"/>
    </location>
</feature>
<dbReference type="PANTHER" id="PTHR45747:SF4">
    <property type="entry name" value="HISTONE-LYSINE N-METHYLTRANSFERASE E(Z)"/>
    <property type="match status" value="1"/>
</dbReference>
<evidence type="ECO:0000256" key="2">
    <source>
        <dbReference type="ARBA" id="ARBA00023163"/>
    </source>
</evidence>
<feature type="compositionally biased region" description="Basic and acidic residues" evidence="3">
    <location>
        <begin position="406"/>
        <end position="418"/>
    </location>
</feature>
<comment type="caution">
    <text evidence="5">The sequence shown here is derived from an EMBL/GenBank/DDBJ whole genome shotgun (WGS) entry which is preliminary data.</text>
</comment>
<dbReference type="Gene3D" id="2.170.270.10">
    <property type="entry name" value="SET domain"/>
    <property type="match status" value="1"/>
</dbReference>
<dbReference type="InterPro" id="IPR045318">
    <property type="entry name" value="EZH1/2-like"/>
</dbReference>
<gene>
    <name evidence="5" type="ORF">LTR09_001021</name>
</gene>
<keyword evidence="1" id="KW-0805">Transcription regulation</keyword>
<organism evidence="5 6">
    <name type="scientific">Extremus antarcticus</name>
    <dbReference type="NCBI Taxonomy" id="702011"/>
    <lineage>
        <taxon>Eukaryota</taxon>
        <taxon>Fungi</taxon>
        <taxon>Dikarya</taxon>
        <taxon>Ascomycota</taxon>
        <taxon>Pezizomycotina</taxon>
        <taxon>Dothideomycetes</taxon>
        <taxon>Dothideomycetidae</taxon>
        <taxon>Mycosphaerellales</taxon>
        <taxon>Extremaceae</taxon>
        <taxon>Extremus</taxon>
    </lineage>
</organism>
<sequence length="1181" mass="129164">MFSQTKKLEVVDLTLSDDDGPAKSSGKSRRSAQAGLGASRKQSSKHGRPAPNKDNKGSSSARNGISDLGTPAEASTKGSGSKPRHVNGGETTTPSRHGAQSSSQDLKPAHPTPLKTPFDRAPRPYAQSSTENPPEKGPAAQTPSKMNEQHSRKRPLDNDGSHRDDMPAKRSKVDANSGTLNKETAEWSVYLLQRARTMTSAAQKAKSASQTIDLTSPPPAPFGGSPGAVSSELNRKATHGTSKAVSASEKGSVARGSSNGHTRPSSSLPARPKSPITSKRMATMKDQAADKIAEDRSSGVPMHLPTKPRPSLVPYSSSSVGFGSGFASNPPSPEKTTPLAAPTEGRTRSSTTAPHPASPSKVAQSGSRNAAGASTSSSNVLGVDDRLDKSRPTDSDRSNAATATEARARSGEQRRGGSPERVLAPTADGAPQTPVQQAGRAESSNHEGPVTSSSPSKSAAQHVPENTLSLAEEADLQLRTEAMGEAEPELAKPSPAFAVPTFAASATQKSIYGNLPLTSQVEKVLGKYLEEMRGDNEHWANNFLQRARLTKEDGHTQDQSIHPVSFAAMKPKKLSPQQKKSVLGEHERLWKVEKIGPTGKPLGVTPLTTRYTKFHTETRDVPNYAHYASIKHNILAPNVTNLHCWPYFSDDFEMAQAENLHDEYNLDIEVREERLLLLLQAQKYETYVESTLQDLECSWADLLRYLIEEQAKREDSWKARHPTQKQQEDEATRRKIENLWAESPRSKAILAALPQTTPEKRARVEVLCENFQKMAKFSIWHVARRSAEADSHTQAEGTKDVVTDLTCRVCLRTSCLFHGELRERPEDDSDSKGSITKHEILVIDIVNPPKANDRTRVAFPPTLPESSVSTLDFRAKTQKKSSLYWRSPQLWKELDQLEPFYPCHHPGMSGCRNGSIQRGVPKHTLLGDSGVHGLGLWACEDIREHEFVGEYKGEIITKKEADRRGAVYEHQKLSYLFTLNATQEIDSTYFGNKIRFINHASAHKANLYPRIIMVNAVHRIALYANRNIKSGEELLFDYGPKFPDEQLGGKKSKSEKSAPHVRNANLIQGFKDVEESEDAVGNLRTKAVNRLVVAKGKAKGGKGGTRARGGFSSGRGPQHANRADESLSDDHFADPAQRLQAFNTSDDGPLHDPMEMDDDDDYQDDPEEHGSSEISEESDEE</sequence>
<feature type="compositionally biased region" description="Gly residues" evidence="3">
    <location>
        <begin position="1101"/>
        <end position="1113"/>
    </location>
</feature>
<evidence type="ECO:0000313" key="5">
    <source>
        <dbReference type="EMBL" id="KAK3057944.1"/>
    </source>
</evidence>
<dbReference type="PROSITE" id="PS50280">
    <property type="entry name" value="SET"/>
    <property type="match status" value="1"/>
</dbReference>
<dbReference type="Proteomes" id="UP001271007">
    <property type="component" value="Unassembled WGS sequence"/>
</dbReference>
<evidence type="ECO:0000259" key="4">
    <source>
        <dbReference type="PROSITE" id="PS50280"/>
    </source>
</evidence>
<feature type="compositionally biased region" description="Polar residues" evidence="3">
    <location>
        <begin position="450"/>
        <end position="465"/>
    </location>
</feature>
<protein>
    <recommendedName>
        <fullName evidence="4">SET domain-containing protein</fullName>
    </recommendedName>
</protein>
<evidence type="ECO:0000313" key="6">
    <source>
        <dbReference type="Proteomes" id="UP001271007"/>
    </source>
</evidence>
<feature type="compositionally biased region" description="Basic and acidic residues" evidence="3">
    <location>
        <begin position="287"/>
        <end position="297"/>
    </location>
</feature>
<feature type="compositionally biased region" description="Acidic residues" evidence="3">
    <location>
        <begin position="1155"/>
        <end position="1167"/>
    </location>
</feature>
<dbReference type="InterPro" id="IPR001214">
    <property type="entry name" value="SET_dom"/>
</dbReference>
<reference evidence="5" key="1">
    <citation type="submission" date="2023-04" db="EMBL/GenBank/DDBJ databases">
        <title>Black Yeasts Isolated from many extreme environments.</title>
        <authorList>
            <person name="Coleine C."/>
            <person name="Stajich J.E."/>
            <person name="Selbmann L."/>
        </authorList>
    </citation>
    <scope>NUCLEOTIDE SEQUENCE</scope>
    <source>
        <strain evidence="5">CCFEE 5312</strain>
    </source>
</reference>
<proteinExistence type="predicted"/>
<feature type="region of interest" description="Disordered" evidence="3">
    <location>
        <begin position="1"/>
        <end position="185"/>
    </location>
</feature>
<feature type="region of interest" description="Disordered" evidence="3">
    <location>
        <begin position="1096"/>
        <end position="1181"/>
    </location>
</feature>
<dbReference type="GO" id="GO:0005634">
    <property type="term" value="C:nucleus"/>
    <property type="evidence" value="ECO:0007669"/>
    <property type="project" value="TreeGrafter"/>
</dbReference>
<dbReference type="EMBL" id="JAWDJX010000002">
    <property type="protein sequence ID" value="KAK3057944.1"/>
    <property type="molecule type" value="Genomic_DNA"/>
</dbReference>
<dbReference type="GO" id="GO:0031507">
    <property type="term" value="P:heterochromatin formation"/>
    <property type="evidence" value="ECO:0007669"/>
    <property type="project" value="TreeGrafter"/>
</dbReference>
<feature type="compositionally biased region" description="Low complexity" evidence="3">
    <location>
        <begin position="316"/>
        <end position="328"/>
    </location>
</feature>
<accession>A0AAJ0GHY7</accession>
<feature type="compositionally biased region" description="Polar residues" evidence="3">
    <location>
        <begin position="89"/>
        <end position="105"/>
    </location>
</feature>
<feature type="region of interest" description="Disordered" evidence="3">
    <location>
        <begin position="197"/>
        <end position="465"/>
    </location>
</feature>
<feature type="compositionally biased region" description="Low complexity" evidence="3">
    <location>
        <begin position="349"/>
        <end position="360"/>
    </location>
</feature>